<feature type="region of interest" description="Disordered" evidence="1">
    <location>
        <begin position="336"/>
        <end position="367"/>
    </location>
</feature>
<reference evidence="2" key="1">
    <citation type="submission" date="2022-03" db="EMBL/GenBank/DDBJ databases">
        <authorList>
            <person name="Tunstrom K."/>
        </authorList>
    </citation>
    <scope>NUCLEOTIDE SEQUENCE</scope>
</reference>
<proteinExistence type="predicted"/>
<sequence length="1141" mass="133139">MLALLLLAQHVLGTDTSKDSVIVKRIDVCPDVGYFFKRDLSSNAIEPGCHLCFCQDNETAVCWSREKKRCDEKHYYHAGKKKRDIRTRRSPGFSDVFFRDATRDIFNKQTPQQCKPFESSFSEGCPPADWCTGCTVCDCDANGRWDCHILSFCPDSKGKKQMKKRRSRLRNKIQKRQLPKIKTSMKTTKKPTRKPMKQTQKYPPLKKNSKGIKGKNPQITQNKAKENTKKQKKPLRSKPKKYTQSKKPKAAFQKKNFSKDKTKFNKKSKSKKPIPYKANKIKDKKGKPNSLKSGKVKNINNMKNDSTVKFAQTFLKKVMASVEKIVSESQKNLVKAKQPKNIQKRSMSKNYRKEIRKNNGNRDSNKVQSKIINKINTKLRKNLSKKKSKEKLIIRSRRKREITTNDIQAENNTYMYLTTIANTTNNYYNYKVDLKNVNITKHNNSMTTERNYVLSTLNKIMNRRLEIMSTPNNFNSNKLQNLSNLFFNTDKNHQEIFRAKSNCNNNGSYLCSNNTNYKGNLPCAKFCDVKKTFRKYVSVFNKINSTKTKLEDLYILSNLKKIFKKIFIKTKVNSRNLTIEKVPFRKRNIIRILCKNIDSCKVKHSNNELQLKLEKLRAESLLILKSARIIKGLLRLLNNCDGAINGTYISRHFTDNDIKKLNLIITDEFYAKYGLLNVTETQRTQIKYIKENTYMFIHSIEKFVCILNDIMNILANKNRRVVENSYRRCARNYTEIKVNRNDFVSNKLEKLKNLLIKYNLVHNKFMKRMYDVLITLENNGKNKTDQLIVNKVSAHNEKTNYTVEIENYTKNIFDNLRKLKDLAVRLNSKNRKKRAIMEDDDAIEYLLRLMEYLFKQNKPLDIPPVNDGIDLLIEAIKNSPDIKPIQKKVLNNDLIQMRETDIDITSRAHDEIAVATNTSSNLLEHQFKTFESIDEEHEELNKTIITNLNGNFNQDENDIDVVNKELKSNETENNNLDEKLLSVDKDVKKYEIFIDDTDEEESFPDTTTTVVETEAPITEPTRTFSPNKKEIKSYDSKNRVKLDWVEENSNDDEREKSTQPKETTTEIIQIATRTVKVNDKYADPISSMSLEEDVRRFKNKAEDDSYKRQMNLLNSIDYGTDKTFVDSESKEDKYNMESFPL</sequence>
<keyword evidence="3" id="KW-1185">Reference proteome</keyword>
<comment type="caution">
    <text evidence="2">The sequence shown here is derived from an EMBL/GenBank/DDBJ whole genome shotgun (WGS) entry which is preliminary data.</text>
</comment>
<feature type="compositionally biased region" description="Basic residues" evidence="1">
    <location>
        <begin position="264"/>
        <end position="274"/>
    </location>
</feature>
<feature type="compositionally biased region" description="Basic residues" evidence="1">
    <location>
        <begin position="159"/>
        <end position="179"/>
    </location>
</feature>
<evidence type="ECO:0000313" key="3">
    <source>
        <dbReference type="Proteomes" id="UP001153954"/>
    </source>
</evidence>
<dbReference type="Proteomes" id="UP001153954">
    <property type="component" value="Unassembled WGS sequence"/>
</dbReference>
<name>A0AAU9UDX8_EUPED</name>
<feature type="region of interest" description="Disordered" evidence="1">
    <location>
        <begin position="158"/>
        <end position="298"/>
    </location>
</feature>
<accession>A0AAU9UDX8</accession>
<dbReference type="EMBL" id="CAKOGL010000018">
    <property type="protein sequence ID" value="CAH2097303.1"/>
    <property type="molecule type" value="Genomic_DNA"/>
</dbReference>
<feature type="compositionally biased region" description="Basic residues" evidence="1">
    <location>
        <begin position="187"/>
        <end position="196"/>
    </location>
</feature>
<protein>
    <submittedName>
        <fullName evidence="2">Uncharacterized protein</fullName>
    </submittedName>
</protein>
<dbReference type="AlphaFoldDB" id="A0AAU9UDX8"/>
<evidence type="ECO:0000256" key="1">
    <source>
        <dbReference type="SAM" id="MobiDB-lite"/>
    </source>
</evidence>
<organism evidence="2 3">
    <name type="scientific">Euphydryas editha</name>
    <name type="common">Edith's checkerspot</name>
    <dbReference type="NCBI Taxonomy" id="104508"/>
    <lineage>
        <taxon>Eukaryota</taxon>
        <taxon>Metazoa</taxon>
        <taxon>Ecdysozoa</taxon>
        <taxon>Arthropoda</taxon>
        <taxon>Hexapoda</taxon>
        <taxon>Insecta</taxon>
        <taxon>Pterygota</taxon>
        <taxon>Neoptera</taxon>
        <taxon>Endopterygota</taxon>
        <taxon>Lepidoptera</taxon>
        <taxon>Glossata</taxon>
        <taxon>Ditrysia</taxon>
        <taxon>Papilionoidea</taxon>
        <taxon>Nymphalidae</taxon>
        <taxon>Nymphalinae</taxon>
        <taxon>Euphydryas</taxon>
    </lineage>
</organism>
<evidence type="ECO:0000313" key="2">
    <source>
        <dbReference type="EMBL" id="CAH2097303.1"/>
    </source>
</evidence>
<feature type="compositionally biased region" description="Basic residues" evidence="1">
    <location>
        <begin position="230"/>
        <end position="249"/>
    </location>
</feature>
<gene>
    <name evidence="2" type="ORF">EEDITHA_LOCUS12545</name>
</gene>